<dbReference type="EMBL" id="CP001016">
    <property type="protein sequence ID" value="ACB96736.1"/>
    <property type="molecule type" value="Genomic_DNA"/>
</dbReference>
<dbReference type="RefSeq" id="WP_012386084.1">
    <property type="nucleotide sequence ID" value="NC_010581.1"/>
</dbReference>
<dbReference type="HOGENOM" id="CLU_149290_2_1_5"/>
<keyword evidence="2" id="KW-1185">Reference proteome</keyword>
<accession>B2ICD9</accession>
<name>B2ICD9_BEII9</name>
<evidence type="ECO:0000313" key="1">
    <source>
        <dbReference type="EMBL" id="ACB96736.1"/>
    </source>
</evidence>
<gene>
    <name evidence="1" type="ordered locus">Bind_3176</name>
</gene>
<organism evidence="1 2">
    <name type="scientific">Beijerinckia indica subsp. indica (strain ATCC 9039 / DSM 1715 / NCIMB 8712)</name>
    <dbReference type="NCBI Taxonomy" id="395963"/>
    <lineage>
        <taxon>Bacteria</taxon>
        <taxon>Pseudomonadati</taxon>
        <taxon>Pseudomonadota</taxon>
        <taxon>Alphaproteobacteria</taxon>
        <taxon>Hyphomicrobiales</taxon>
        <taxon>Beijerinckiaceae</taxon>
        <taxon>Beijerinckia</taxon>
    </lineage>
</organism>
<dbReference type="eggNOG" id="COG2929">
    <property type="taxonomic scope" value="Bacteria"/>
</dbReference>
<reference evidence="2" key="1">
    <citation type="submission" date="2008-03" db="EMBL/GenBank/DDBJ databases">
        <title>Complete sequence of chromosome of Beijerinckia indica subsp. indica ATCC 9039.</title>
        <authorList>
            <consortium name="US DOE Joint Genome Institute"/>
            <person name="Copeland A."/>
            <person name="Lucas S."/>
            <person name="Lapidus A."/>
            <person name="Glavina del Rio T."/>
            <person name="Dalin E."/>
            <person name="Tice H."/>
            <person name="Bruce D."/>
            <person name="Goodwin L."/>
            <person name="Pitluck S."/>
            <person name="LaButti K."/>
            <person name="Schmutz J."/>
            <person name="Larimer F."/>
            <person name="Land M."/>
            <person name="Hauser L."/>
            <person name="Kyrpides N."/>
            <person name="Mikhailova N."/>
            <person name="Dunfield P.F."/>
            <person name="Dedysh S.N."/>
            <person name="Liesack W."/>
            <person name="Saw J.H."/>
            <person name="Alam M."/>
            <person name="Chen Y."/>
            <person name="Murrell J.C."/>
            <person name="Richardson P."/>
        </authorList>
    </citation>
    <scope>NUCLEOTIDE SEQUENCE [LARGE SCALE GENOMIC DNA]</scope>
    <source>
        <strain evidence="2">ATCC 9039 / DSM 1715 / NCIMB 8712</strain>
    </source>
</reference>
<protein>
    <recommendedName>
        <fullName evidence="3">BrnT family toxin</fullName>
    </recommendedName>
</protein>
<dbReference type="AlphaFoldDB" id="B2ICD9"/>
<dbReference type="KEGG" id="bid:Bind_3176"/>
<dbReference type="InterPro" id="IPR007460">
    <property type="entry name" value="BrnT_toxin"/>
</dbReference>
<dbReference type="InterPro" id="IPR038573">
    <property type="entry name" value="BrnT_sf"/>
</dbReference>
<dbReference type="STRING" id="395963.Bind_3176"/>
<evidence type="ECO:0000313" key="2">
    <source>
        <dbReference type="Proteomes" id="UP000001695"/>
    </source>
</evidence>
<reference evidence="1 2" key="2">
    <citation type="journal article" date="2010" name="J. Bacteriol.">
        <title>Complete genome sequence of Beijerinckia indica subsp. indica.</title>
        <authorList>
            <person name="Tamas I."/>
            <person name="Dedysh S.N."/>
            <person name="Liesack W."/>
            <person name="Stott M.B."/>
            <person name="Alam M."/>
            <person name="Murrell J.C."/>
            <person name="Dunfield P.F."/>
        </authorList>
    </citation>
    <scope>NUCLEOTIDE SEQUENCE [LARGE SCALE GENOMIC DNA]</scope>
    <source>
        <strain evidence="2">ATCC 9039 / DSM 1715 / NCIMB 8712</strain>
    </source>
</reference>
<dbReference type="Proteomes" id="UP000001695">
    <property type="component" value="Chromosome"/>
</dbReference>
<sequence>MEILWDEPKRQNTLKTRGMDFANVTEEFFEAALIVQAKNNRFMAIGIIDDEPISVVFLPLGTEAISIISMRHASRKERNAYAQAF</sequence>
<dbReference type="Pfam" id="PF04365">
    <property type="entry name" value="BrnT_toxin"/>
    <property type="match status" value="1"/>
</dbReference>
<evidence type="ECO:0008006" key="3">
    <source>
        <dbReference type="Google" id="ProtNLM"/>
    </source>
</evidence>
<dbReference type="OrthoDB" id="839663at2"/>
<dbReference type="Gene3D" id="3.10.450.530">
    <property type="entry name" value="Ribonuclease toxin, BrnT, of type II toxin-antitoxin system"/>
    <property type="match status" value="1"/>
</dbReference>
<proteinExistence type="predicted"/>